<gene>
    <name evidence="1" type="ORF">BOCO_0374</name>
</gene>
<accession>A0A261ESM1</accession>
<evidence type="ECO:0000313" key="1">
    <source>
        <dbReference type="EMBL" id="OZG49857.1"/>
    </source>
</evidence>
<dbReference type="Proteomes" id="UP000216004">
    <property type="component" value="Unassembled WGS sequence"/>
</dbReference>
<comment type="caution">
    <text evidence="1">The sequence shown here is derived from an EMBL/GenBank/DDBJ whole genome shotgun (WGS) entry which is preliminary data.</text>
</comment>
<proteinExistence type="predicted"/>
<sequence>MAVDASVGCKANQQASRQRAALLVHLRQLAQTDGTQCLPWLIQACETDSRMLSIHAWLVDQAIFDTTRSKAIRHVKQAVQWTGSTVSSYARVDLGWILDARTKGARWSAWLIAMALDLGFQLEGPNPYC</sequence>
<name>A0A261ESM1_9BIFI</name>
<reference evidence="1 2" key="1">
    <citation type="journal article" date="2017" name="BMC Genomics">
        <title>Comparative genomic and phylogenomic analyses of the Bifidobacteriaceae family.</title>
        <authorList>
            <person name="Lugli G.A."/>
            <person name="Milani C."/>
            <person name="Turroni F."/>
            <person name="Duranti S."/>
            <person name="Mancabelli L."/>
            <person name="Mangifesta M."/>
            <person name="Ferrario C."/>
            <person name="Modesto M."/>
            <person name="Mattarelli P."/>
            <person name="Jiri K."/>
            <person name="van Sinderen D."/>
            <person name="Ventura M."/>
        </authorList>
    </citation>
    <scope>NUCLEOTIDE SEQUENCE [LARGE SCALE GENOMIC DNA]</scope>
    <source>
        <strain evidence="1 2">DSM 22924</strain>
    </source>
</reference>
<protein>
    <submittedName>
        <fullName evidence="1">Uncharacterized protein</fullName>
    </submittedName>
</protein>
<organism evidence="1 2">
    <name type="scientific">Bombiscardovia coagulans</name>
    <dbReference type="NCBI Taxonomy" id="686666"/>
    <lineage>
        <taxon>Bacteria</taxon>
        <taxon>Bacillati</taxon>
        <taxon>Actinomycetota</taxon>
        <taxon>Actinomycetes</taxon>
        <taxon>Bifidobacteriales</taxon>
        <taxon>Bifidobacteriaceae</taxon>
        <taxon>Bombiscardovia</taxon>
    </lineage>
</organism>
<dbReference type="AlphaFoldDB" id="A0A261ESM1"/>
<keyword evidence="2" id="KW-1185">Reference proteome</keyword>
<evidence type="ECO:0000313" key="2">
    <source>
        <dbReference type="Proteomes" id="UP000216004"/>
    </source>
</evidence>
<dbReference type="EMBL" id="MWWS01000004">
    <property type="protein sequence ID" value="OZG49857.1"/>
    <property type="molecule type" value="Genomic_DNA"/>
</dbReference>